<organism evidence="1 2">
    <name type="scientific">Portunus trituberculatus</name>
    <name type="common">Swimming crab</name>
    <name type="synonym">Neptunus trituberculatus</name>
    <dbReference type="NCBI Taxonomy" id="210409"/>
    <lineage>
        <taxon>Eukaryota</taxon>
        <taxon>Metazoa</taxon>
        <taxon>Ecdysozoa</taxon>
        <taxon>Arthropoda</taxon>
        <taxon>Crustacea</taxon>
        <taxon>Multicrustacea</taxon>
        <taxon>Malacostraca</taxon>
        <taxon>Eumalacostraca</taxon>
        <taxon>Eucarida</taxon>
        <taxon>Decapoda</taxon>
        <taxon>Pleocyemata</taxon>
        <taxon>Brachyura</taxon>
        <taxon>Eubrachyura</taxon>
        <taxon>Portunoidea</taxon>
        <taxon>Portunidae</taxon>
        <taxon>Portuninae</taxon>
        <taxon>Portunus</taxon>
    </lineage>
</organism>
<accession>A0A5B7FW91</accession>
<sequence length="83" mass="8450">MEDCGERLEKSLAWGRIGVGRRILAEAVQGKSGEGMRGGLPWEGPAGCGGCGACGGCGGCWAVFRSNSSMVKLLEGTQGCLEG</sequence>
<keyword evidence="2" id="KW-1185">Reference proteome</keyword>
<reference evidence="1 2" key="1">
    <citation type="submission" date="2019-05" db="EMBL/GenBank/DDBJ databases">
        <title>Another draft genome of Portunus trituberculatus and its Hox gene families provides insights of decapod evolution.</title>
        <authorList>
            <person name="Jeong J.-H."/>
            <person name="Song I."/>
            <person name="Kim S."/>
            <person name="Choi T."/>
            <person name="Kim D."/>
            <person name="Ryu S."/>
            <person name="Kim W."/>
        </authorList>
    </citation>
    <scope>NUCLEOTIDE SEQUENCE [LARGE SCALE GENOMIC DNA]</scope>
    <source>
        <tissue evidence="1">Muscle</tissue>
    </source>
</reference>
<evidence type="ECO:0000313" key="2">
    <source>
        <dbReference type="Proteomes" id="UP000324222"/>
    </source>
</evidence>
<dbReference type="Proteomes" id="UP000324222">
    <property type="component" value="Unassembled WGS sequence"/>
</dbReference>
<gene>
    <name evidence="1" type="ORF">E2C01_044685</name>
</gene>
<comment type="caution">
    <text evidence="1">The sequence shown here is derived from an EMBL/GenBank/DDBJ whole genome shotgun (WGS) entry which is preliminary data.</text>
</comment>
<evidence type="ECO:0000313" key="1">
    <source>
        <dbReference type="EMBL" id="MPC50852.1"/>
    </source>
</evidence>
<dbReference type="AlphaFoldDB" id="A0A5B7FW91"/>
<protein>
    <submittedName>
        <fullName evidence="1">Uncharacterized protein</fullName>
    </submittedName>
</protein>
<name>A0A5B7FW91_PORTR</name>
<dbReference type="EMBL" id="VSRR010009766">
    <property type="protein sequence ID" value="MPC50852.1"/>
    <property type="molecule type" value="Genomic_DNA"/>
</dbReference>
<proteinExistence type="predicted"/>